<dbReference type="Proteomes" id="UP000584642">
    <property type="component" value="Unassembled WGS sequence"/>
</dbReference>
<proteinExistence type="inferred from homology"/>
<accession>A0ABX2TEF7</accession>
<evidence type="ECO:0000256" key="7">
    <source>
        <dbReference type="ARBA" id="ARBA00023136"/>
    </source>
</evidence>
<keyword evidence="12" id="KW-1185">Reference proteome</keyword>
<evidence type="ECO:0000256" key="2">
    <source>
        <dbReference type="ARBA" id="ARBA00022448"/>
    </source>
</evidence>
<feature type="domain" description="Tripartite ATP-independent periplasmic transporters DctQ component" evidence="10">
    <location>
        <begin position="22"/>
        <end position="153"/>
    </location>
</feature>
<organism evidence="11 12">
    <name type="scientific">Azospirillum oleiclasticum</name>
    <dbReference type="NCBI Taxonomy" id="2735135"/>
    <lineage>
        <taxon>Bacteria</taxon>
        <taxon>Pseudomonadati</taxon>
        <taxon>Pseudomonadota</taxon>
        <taxon>Alphaproteobacteria</taxon>
        <taxon>Rhodospirillales</taxon>
        <taxon>Azospirillaceae</taxon>
        <taxon>Azospirillum</taxon>
    </lineage>
</organism>
<comment type="similarity">
    <text evidence="8 9">Belongs to the TRAP transporter small permease family.</text>
</comment>
<keyword evidence="4 9" id="KW-0997">Cell inner membrane</keyword>
<feature type="transmembrane region" description="Helical" evidence="9">
    <location>
        <begin position="84"/>
        <end position="104"/>
    </location>
</feature>
<reference evidence="11 12" key="1">
    <citation type="submission" date="2020-05" db="EMBL/GenBank/DDBJ databases">
        <title>Azospirillum oleiclasticum sp. nov, a nitrogen-fixing and heavy crude oil-emulsifying bacterium isolated from the crude oil of Yumen Oilfield.</title>
        <authorList>
            <person name="Wu D."/>
            <person name="Cai M."/>
            <person name="Zhang X."/>
        </authorList>
    </citation>
    <scope>NUCLEOTIDE SEQUENCE [LARGE SCALE GENOMIC DNA]</scope>
    <source>
        <strain evidence="11 12">ROY-1-1-2</strain>
    </source>
</reference>
<comment type="subcellular location">
    <subcellularLocation>
        <location evidence="1 9">Cell inner membrane</location>
        <topology evidence="1 9">Multi-pass membrane protein</topology>
    </subcellularLocation>
</comment>
<comment type="subunit">
    <text evidence="9">The complex comprises the extracytoplasmic solute receptor protein and the two transmembrane proteins.</text>
</comment>
<evidence type="ECO:0000256" key="6">
    <source>
        <dbReference type="ARBA" id="ARBA00022989"/>
    </source>
</evidence>
<evidence type="ECO:0000259" key="10">
    <source>
        <dbReference type="Pfam" id="PF04290"/>
    </source>
</evidence>
<evidence type="ECO:0000313" key="11">
    <source>
        <dbReference type="EMBL" id="NYZ21080.1"/>
    </source>
</evidence>
<evidence type="ECO:0000256" key="1">
    <source>
        <dbReference type="ARBA" id="ARBA00004429"/>
    </source>
</evidence>
<protein>
    <recommendedName>
        <fullName evidence="9">TRAP transporter small permease protein</fullName>
    </recommendedName>
</protein>
<sequence length="167" mass="18009">MRQLDRLYTVAGYAAAFFLTMIAIVILAQIGGRLFGFVVTDGDEIAAWCMASSSFLALAHTFRRGDHIRVSLIIDRLRPGGRRGAELWCLAVGSVVTAVFAVYTVDFVWGSFLYDERSVGRLALPLWVPQSGMAAGAVLIALAMAGELVRVLRGGAVQTTLDAARTE</sequence>
<evidence type="ECO:0000313" key="12">
    <source>
        <dbReference type="Proteomes" id="UP000584642"/>
    </source>
</evidence>
<comment type="function">
    <text evidence="9">Part of the tripartite ATP-independent periplasmic (TRAP) transport system.</text>
</comment>
<keyword evidence="7 9" id="KW-0472">Membrane</keyword>
<name>A0ABX2TEF7_9PROT</name>
<evidence type="ECO:0000256" key="8">
    <source>
        <dbReference type="ARBA" id="ARBA00038436"/>
    </source>
</evidence>
<feature type="transmembrane region" description="Helical" evidence="9">
    <location>
        <begin position="124"/>
        <end position="145"/>
    </location>
</feature>
<dbReference type="InterPro" id="IPR055348">
    <property type="entry name" value="DctQ"/>
</dbReference>
<dbReference type="InterPro" id="IPR007387">
    <property type="entry name" value="TRAP_DctQ"/>
</dbReference>
<dbReference type="EMBL" id="JABFDB010000010">
    <property type="protein sequence ID" value="NYZ21080.1"/>
    <property type="molecule type" value="Genomic_DNA"/>
</dbReference>
<dbReference type="Pfam" id="PF04290">
    <property type="entry name" value="DctQ"/>
    <property type="match status" value="1"/>
</dbReference>
<keyword evidence="3" id="KW-1003">Cell membrane</keyword>
<dbReference type="PANTHER" id="PTHR35011">
    <property type="entry name" value="2,3-DIKETO-L-GULONATE TRAP TRANSPORTER SMALL PERMEASE PROTEIN YIAM"/>
    <property type="match status" value="1"/>
</dbReference>
<comment type="caution">
    <text evidence="11">The sequence shown here is derived from an EMBL/GenBank/DDBJ whole genome shotgun (WGS) entry which is preliminary data.</text>
</comment>
<gene>
    <name evidence="11" type="ORF">HND93_15295</name>
</gene>
<feature type="transmembrane region" description="Helical" evidence="9">
    <location>
        <begin position="45"/>
        <end position="63"/>
    </location>
</feature>
<evidence type="ECO:0000256" key="4">
    <source>
        <dbReference type="ARBA" id="ARBA00022519"/>
    </source>
</evidence>
<keyword evidence="2 9" id="KW-0813">Transport</keyword>
<evidence type="ECO:0000256" key="3">
    <source>
        <dbReference type="ARBA" id="ARBA00022475"/>
    </source>
</evidence>
<keyword evidence="5 9" id="KW-0812">Transmembrane</keyword>
<keyword evidence="6 9" id="KW-1133">Transmembrane helix</keyword>
<evidence type="ECO:0000256" key="5">
    <source>
        <dbReference type="ARBA" id="ARBA00022692"/>
    </source>
</evidence>
<dbReference type="RefSeq" id="WP_180282847.1">
    <property type="nucleotide sequence ID" value="NZ_JABFDB010000010.1"/>
</dbReference>
<dbReference type="PANTHER" id="PTHR35011:SF10">
    <property type="entry name" value="TRAP TRANSPORTER SMALL PERMEASE PROTEIN"/>
    <property type="match status" value="1"/>
</dbReference>
<evidence type="ECO:0000256" key="9">
    <source>
        <dbReference type="RuleBase" id="RU369079"/>
    </source>
</evidence>
<feature type="transmembrane region" description="Helical" evidence="9">
    <location>
        <begin position="7"/>
        <end position="30"/>
    </location>
</feature>